<evidence type="ECO:0000313" key="4">
    <source>
        <dbReference type="EMBL" id="EFP07865.1"/>
    </source>
</evidence>
<dbReference type="STRING" id="31234.E3MRH1"/>
<organism evidence="5">
    <name type="scientific">Caenorhabditis remanei</name>
    <name type="common">Caenorhabditis vulgaris</name>
    <dbReference type="NCBI Taxonomy" id="31234"/>
    <lineage>
        <taxon>Eukaryota</taxon>
        <taxon>Metazoa</taxon>
        <taxon>Ecdysozoa</taxon>
        <taxon>Nematoda</taxon>
        <taxon>Chromadorea</taxon>
        <taxon>Rhabditida</taxon>
        <taxon>Rhabditina</taxon>
        <taxon>Rhabditomorpha</taxon>
        <taxon>Rhabditoidea</taxon>
        <taxon>Rhabditidae</taxon>
        <taxon>Peloderinae</taxon>
        <taxon>Caenorhabditis</taxon>
    </lineage>
</organism>
<feature type="compositionally biased region" description="Basic and acidic residues" evidence="1">
    <location>
        <begin position="27"/>
        <end position="36"/>
    </location>
</feature>
<gene>
    <name evidence="4" type="ORF">CRE_14094</name>
</gene>
<feature type="region of interest" description="Disordered" evidence="1">
    <location>
        <begin position="620"/>
        <end position="685"/>
    </location>
</feature>
<keyword evidence="5" id="KW-1185">Reference proteome</keyword>
<dbReference type="OMA" id="PICPTHA"/>
<dbReference type="InParanoid" id="E3MRH1"/>
<dbReference type="AlphaFoldDB" id="E3MRH1"/>
<dbReference type="EMBL" id="DS268469">
    <property type="protein sequence ID" value="EFP07865.1"/>
    <property type="molecule type" value="Genomic_DNA"/>
</dbReference>
<dbReference type="PROSITE" id="PS00028">
    <property type="entry name" value="ZINC_FINGER_C2H2_1"/>
    <property type="match status" value="1"/>
</dbReference>
<feature type="region of interest" description="Disordered" evidence="1">
    <location>
        <begin position="265"/>
        <end position="293"/>
    </location>
</feature>
<feature type="chain" id="PRO_5013265947" description="C2H2-type domain-containing protein" evidence="2">
    <location>
        <begin position="16"/>
        <end position="733"/>
    </location>
</feature>
<dbReference type="InterPro" id="IPR013087">
    <property type="entry name" value="Znf_C2H2_type"/>
</dbReference>
<name>E3MRH1_CAERE</name>
<sequence>MNFFLLLFSIGLVSSLPPDETVPSKKMKTEKPEEKLNQPVSTTPDFSQSSSSINVPDQSESSSCYFSKVRKSELEQKERSSFTKVTTSCGGNLVKWSSLLDTFKGKMFGAQNEMNLLAARGAAEYHDFNNPEVNKEVGNRMICDQHLKELVTEWATSKNPNHIRKEYDSGKVQLKCGMPSDVSPHSTLTIPKVSHDVLTRDDAQRLLHEHHSHVHIGTPLCKFHKDFVSVAQCIGLFESSVSIDAPVAKRLRSAVAKYSTDSESCTSDQVMDVDENDDTNSQSPAENPEHNDGVCDTKFFEWAKSLGIERIVSRKPFSQLSRRSKMRKASVINKLVSEALELLAPGNSKELKTFFLDLIKGIQNMYDFRFNNSNSEMISRKFGLIGDGTKHDSRKFVAVKGTMTIETSGGYGISDHETFWKSSKCSKKCSEEDIEVQTAAGEIIPFNDADVDQGEHTPKPMESAVFECPEEGCTAVFTKYGNLERHLALGKHQLVPEKETLLDFAMERFAETIEGLREHSTPNTLKDALTTLPAGVLPFSNQKGWAIPSKKVYKKYNKDVVQFVMKKFEDSSKKKLKIYPKIIAKELREQKNDGTLQFAPDTWLNYKQISNLYQTFGRKSRELEEKKKKEKKTSKGNQSTGTQVPPTIPSSIRTPQNRASATRKPKTTSTGEESKKRSRRETTEELVDLVLEELNQKEYDDSEEIYDEISEENQDFYHLIEEIEKEKQEIFDS</sequence>
<dbReference type="OrthoDB" id="6137699at2759"/>
<dbReference type="PANTHER" id="PTHR33845">
    <property type="entry name" value="C2H2-TYPE DOMAIN-CONTAINING PROTEIN"/>
    <property type="match status" value="1"/>
</dbReference>
<feature type="region of interest" description="Disordered" evidence="1">
    <location>
        <begin position="19"/>
        <end position="60"/>
    </location>
</feature>
<evidence type="ECO:0000313" key="5">
    <source>
        <dbReference type="Proteomes" id="UP000008281"/>
    </source>
</evidence>
<dbReference type="HOGENOM" id="CLU_378229_0_0_1"/>
<reference evidence="4" key="1">
    <citation type="submission" date="2007-07" db="EMBL/GenBank/DDBJ databases">
        <title>PCAP assembly of the Caenorhabditis remanei genome.</title>
        <authorList>
            <consortium name="The Caenorhabditis remanei Sequencing Consortium"/>
            <person name="Wilson R.K."/>
        </authorList>
    </citation>
    <scope>NUCLEOTIDE SEQUENCE [LARGE SCALE GENOMIC DNA]</scope>
    <source>
        <strain evidence="4">PB4641</strain>
    </source>
</reference>
<feature type="domain" description="C2H2-type" evidence="3">
    <location>
        <begin position="468"/>
        <end position="492"/>
    </location>
</feature>
<evidence type="ECO:0000259" key="3">
    <source>
        <dbReference type="PROSITE" id="PS00028"/>
    </source>
</evidence>
<dbReference type="Proteomes" id="UP000008281">
    <property type="component" value="Unassembled WGS sequence"/>
</dbReference>
<keyword evidence="2" id="KW-0732">Signal</keyword>
<feature type="compositionally biased region" description="Polar residues" evidence="1">
    <location>
        <begin position="636"/>
        <end position="660"/>
    </location>
</feature>
<accession>E3MRH1</accession>
<evidence type="ECO:0000256" key="1">
    <source>
        <dbReference type="SAM" id="MobiDB-lite"/>
    </source>
</evidence>
<dbReference type="PANTHER" id="PTHR33845:SF1">
    <property type="entry name" value="C2H2-TYPE DOMAIN-CONTAINING PROTEIN"/>
    <property type="match status" value="1"/>
</dbReference>
<feature type="compositionally biased region" description="Basic and acidic residues" evidence="1">
    <location>
        <begin position="672"/>
        <end position="683"/>
    </location>
</feature>
<proteinExistence type="predicted"/>
<feature type="signal peptide" evidence="2">
    <location>
        <begin position="1"/>
        <end position="15"/>
    </location>
</feature>
<evidence type="ECO:0000256" key="2">
    <source>
        <dbReference type="SAM" id="SignalP"/>
    </source>
</evidence>
<protein>
    <recommendedName>
        <fullName evidence="3">C2H2-type domain-containing protein</fullName>
    </recommendedName>
</protein>